<dbReference type="InterPro" id="IPR036388">
    <property type="entry name" value="WH-like_DNA-bd_sf"/>
</dbReference>
<dbReference type="Gene3D" id="1.10.10.10">
    <property type="entry name" value="Winged helix-like DNA-binding domain superfamily/Winged helix DNA-binding domain"/>
    <property type="match status" value="1"/>
</dbReference>
<evidence type="ECO:0000259" key="5">
    <source>
        <dbReference type="PROSITE" id="PS50931"/>
    </source>
</evidence>
<dbReference type="GO" id="GO:0003700">
    <property type="term" value="F:DNA-binding transcription factor activity"/>
    <property type="evidence" value="ECO:0007669"/>
    <property type="project" value="InterPro"/>
</dbReference>
<gene>
    <name evidence="6" type="ORF">SAMN05216313_13121</name>
</gene>
<dbReference type="Proteomes" id="UP000198508">
    <property type="component" value="Unassembled WGS sequence"/>
</dbReference>
<proteinExistence type="inferred from homology"/>
<dbReference type="SUPFAM" id="SSF53850">
    <property type="entry name" value="Periplasmic binding protein-like II"/>
    <property type="match status" value="1"/>
</dbReference>
<dbReference type="InterPro" id="IPR000847">
    <property type="entry name" value="LysR_HTH_N"/>
</dbReference>
<dbReference type="GO" id="GO:0000976">
    <property type="term" value="F:transcription cis-regulatory region binding"/>
    <property type="evidence" value="ECO:0007669"/>
    <property type="project" value="TreeGrafter"/>
</dbReference>
<evidence type="ECO:0000313" key="7">
    <source>
        <dbReference type="Proteomes" id="UP000198508"/>
    </source>
</evidence>
<dbReference type="PANTHER" id="PTHR30126:SF64">
    <property type="entry name" value="HTH-TYPE TRANSCRIPTIONAL REGULATOR CITR"/>
    <property type="match status" value="1"/>
</dbReference>
<evidence type="ECO:0000256" key="1">
    <source>
        <dbReference type="ARBA" id="ARBA00009437"/>
    </source>
</evidence>
<dbReference type="Pfam" id="PF00126">
    <property type="entry name" value="HTH_1"/>
    <property type="match status" value="1"/>
</dbReference>
<accession>A0A1I0JLR6</accession>
<organism evidence="6 7">
    <name type="scientific">Enterocloster lavalensis</name>
    <dbReference type="NCBI Taxonomy" id="460384"/>
    <lineage>
        <taxon>Bacteria</taxon>
        <taxon>Bacillati</taxon>
        <taxon>Bacillota</taxon>
        <taxon>Clostridia</taxon>
        <taxon>Lachnospirales</taxon>
        <taxon>Lachnospiraceae</taxon>
        <taxon>Enterocloster</taxon>
    </lineage>
</organism>
<evidence type="ECO:0000256" key="2">
    <source>
        <dbReference type="ARBA" id="ARBA00023015"/>
    </source>
</evidence>
<dbReference type="RefSeq" id="WP_092369262.1">
    <property type="nucleotide sequence ID" value="NZ_DAINWJ010000149.1"/>
</dbReference>
<dbReference type="SUPFAM" id="SSF46785">
    <property type="entry name" value="Winged helix' DNA-binding domain"/>
    <property type="match status" value="1"/>
</dbReference>
<evidence type="ECO:0000256" key="3">
    <source>
        <dbReference type="ARBA" id="ARBA00023125"/>
    </source>
</evidence>
<evidence type="ECO:0000313" key="6">
    <source>
        <dbReference type="EMBL" id="SEU10483.1"/>
    </source>
</evidence>
<feature type="domain" description="HTH lysR-type" evidence="5">
    <location>
        <begin position="9"/>
        <end position="60"/>
    </location>
</feature>
<dbReference type="GeneID" id="93280754"/>
<dbReference type="InterPro" id="IPR036390">
    <property type="entry name" value="WH_DNA-bd_sf"/>
</dbReference>
<dbReference type="CDD" id="cd05466">
    <property type="entry name" value="PBP2_LTTR_substrate"/>
    <property type="match status" value="1"/>
</dbReference>
<dbReference type="Pfam" id="PF03466">
    <property type="entry name" value="LysR_substrate"/>
    <property type="match status" value="1"/>
</dbReference>
<keyword evidence="7" id="KW-1185">Reference proteome</keyword>
<keyword evidence="4" id="KW-0804">Transcription</keyword>
<dbReference type="Gene3D" id="3.40.190.290">
    <property type="match status" value="1"/>
</dbReference>
<keyword evidence="2" id="KW-0805">Transcription regulation</keyword>
<dbReference type="PRINTS" id="PR00039">
    <property type="entry name" value="HTHLYSR"/>
</dbReference>
<dbReference type="PROSITE" id="PS50931">
    <property type="entry name" value="HTH_LYSR"/>
    <property type="match status" value="1"/>
</dbReference>
<name>A0A1I0JLR6_9FIRM</name>
<evidence type="ECO:0000256" key="4">
    <source>
        <dbReference type="ARBA" id="ARBA00023163"/>
    </source>
</evidence>
<keyword evidence="3 6" id="KW-0238">DNA-binding</keyword>
<dbReference type="EMBL" id="FOIM01000031">
    <property type="protein sequence ID" value="SEU10483.1"/>
    <property type="molecule type" value="Genomic_DNA"/>
</dbReference>
<dbReference type="PANTHER" id="PTHR30126">
    <property type="entry name" value="HTH-TYPE TRANSCRIPTIONAL REGULATOR"/>
    <property type="match status" value="1"/>
</dbReference>
<reference evidence="7" key="1">
    <citation type="submission" date="2016-10" db="EMBL/GenBank/DDBJ databases">
        <authorList>
            <person name="Varghese N."/>
            <person name="Submissions S."/>
        </authorList>
    </citation>
    <scope>NUCLEOTIDE SEQUENCE [LARGE SCALE GENOMIC DNA]</scope>
    <source>
        <strain evidence="7">NLAE-zl-G277</strain>
    </source>
</reference>
<dbReference type="AlphaFoldDB" id="A0A1I0JLR6"/>
<protein>
    <submittedName>
        <fullName evidence="6">DNA-binding transcriptional regulator, LysR family</fullName>
    </submittedName>
</protein>
<dbReference type="STRING" id="460384.SAMN05216313_13121"/>
<sequence length="306" mass="34329">MAVNFEYYKVFYYVAKYQSLSLAAQMLHLTQPTVSHYIQALESELGVKLFIRSKKGVTLTPEATVMLHNVAQAVEHISKAEDNLENFKSMDTGSIHITASEVGFLTGIVPVIKAFHRDYPGISFKISTDYTPTAIERLKAGLADFIVVTDPVDKLDHSIALYRLFPIQDIVVCGPEFAYLTKRARTLEELADFLCIHNEIPSVNPQYAKKLEPYFINNSLSVTGSLAIEYYTFQKALLLQNLGLGVLPDVMVKKELAEGSLLRVPLASPIPLRYVNLLFRSDLNLPAASRIFVTYLKEHFESFQGS</sequence>
<dbReference type="InterPro" id="IPR005119">
    <property type="entry name" value="LysR_subst-bd"/>
</dbReference>
<dbReference type="FunFam" id="1.10.10.10:FF:000001">
    <property type="entry name" value="LysR family transcriptional regulator"/>
    <property type="match status" value="1"/>
</dbReference>
<comment type="similarity">
    <text evidence="1">Belongs to the LysR transcriptional regulatory family.</text>
</comment>